<feature type="domain" description="CoA carboxyltransferase N-terminal" evidence="1">
    <location>
        <begin position="18"/>
        <end position="277"/>
    </location>
</feature>
<name>A0ABY8L8E8_9RHOB</name>
<protein>
    <submittedName>
        <fullName evidence="3">Carboxyl transferase domain-containing protein</fullName>
    </submittedName>
</protein>
<feature type="domain" description="CoA carboxyltransferase C-terminal" evidence="2">
    <location>
        <begin position="283"/>
        <end position="525"/>
    </location>
</feature>
<proteinExistence type="predicted"/>
<dbReference type="PROSITE" id="PS50980">
    <property type="entry name" value="COA_CT_NTER"/>
    <property type="match status" value="1"/>
</dbReference>
<dbReference type="Pfam" id="PF01039">
    <property type="entry name" value="Carboxyl_trans"/>
    <property type="match status" value="1"/>
</dbReference>
<evidence type="ECO:0000259" key="2">
    <source>
        <dbReference type="PROSITE" id="PS50989"/>
    </source>
</evidence>
<dbReference type="RefSeq" id="WP_279964216.1">
    <property type="nucleotide sequence ID" value="NZ_CP122537.1"/>
</dbReference>
<keyword evidence="3" id="KW-0808">Transferase</keyword>
<dbReference type="PANTHER" id="PTHR22855">
    <property type="entry name" value="ACETYL, PROPIONYL, PYRUVATE, AND GLUTACONYL CARBOXYLASE-RELATED"/>
    <property type="match status" value="1"/>
</dbReference>
<gene>
    <name evidence="3" type="ORF">P8627_11345</name>
</gene>
<dbReference type="Gene3D" id="3.90.226.10">
    <property type="entry name" value="2-enoyl-CoA Hydratase, Chain A, domain 1"/>
    <property type="match status" value="2"/>
</dbReference>
<dbReference type="PANTHER" id="PTHR22855:SF13">
    <property type="entry name" value="METHYLCROTONOYL-COA CARBOXYLASE BETA CHAIN, MITOCHONDRIAL"/>
    <property type="match status" value="1"/>
</dbReference>
<accession>A0ABY8L8E8</accession>
<sequence length="533" mass="56569">MKLTSALVTGSEQARANREAHLAALAEIAEAAQVATAGGGEKARARHVSRGKMLPRERVANLLDPGSPFLEVGTFAGHGMYDGAAPGGGAIAGVGLVHGRQVMVVCNDATVKGGTYYPITVKKHLRAQEIAEECHLPCIYLVDSGGANLPNQDEVFPDRDHFGRIFYNQARMSAKGIAQIAVVMGSCTAGGAYVPAMSDVSIIVRAQGTIFLAGPPLVKAATGEVVTAEDLGGGDVHTRLSGVADYLAEDDAHALALARDAVASLGARSLAENSAGFEPPAYDPEELLDVVPADLRTPYDIREVIARLVDGSRFDEFKARFGETLVTGFAAIEGRTVGLIANNGVLFSEAAQKGAHFIELCSQRDIPLVFLQNITGFMVGRKYENEGIARHGAKMVTAVATTAVPKVTMLVGGSFGAGNYGMAGRAYQPNFLWTWPNSRISVMGGAQAAGVLATVKRDAMERAGEDWSAEAEAAFRRPTEEMFARQSHPLYASARLWDDGIVDPRKSRDVLALSLRAAVNAPQKDTRFGVFRM</sequence>
<dbReference type="PROSITE" id="PS50989">
    <property type="entry name" value="COA_CT_CTER"/>
    <property type="match status" value="1"/>
</dbReference>
<dbReference type="InterPro" id="IPR034733">
    <property type="entry name" value="AcCoA_carboxyl_beta"/>
</dbReference>
<dbReference type="InterPro" id="IPR011763">
    <property type="entry name" value="COA_CT_C"/>
</dbReference>
<dbReference type="InterPro" id="IPR029045">
    <property type="entry name" value="ClpP/crotonase-like_dom_sf"/>
</dbReference>
<evidence type="ECO:0000259" key="1">
    <source>
        <dbReference type="PROSITE" id="PS50980"/>
    </source>
</evidence>
<keyword evidence="4" id="KW-1185">Reference proteome</keyword>
<dbReference type="InterPro" id="IPR045190">
    <property type="entry name" value="MCCB/AccD1-like"/>
</dbReference>
<dbReference type="Proteomes" id="UP001243420">
    <property type="component" value="Chromosome"/>
</dbReference>
<organism evidence="3 4">
    <name type="scientific">Jannaschia ovalis</name>
    <dbReference type="NCBI Taxonomy" id="3038773"/>
    <lineage>
        <taxon>Bacteria</taxon>
        <taxon>Pseudomonadati</taxon>
        <taxon>Pseudomonadota</taxon>
        <taxon>Alphaproteobacteria</taxon>
        <taxon>Rhodobacterales</taxon>
        <taxon>Roseobacteraceae</taxon>
        <taxon>Jannaschia</taxon>
    </lineage>
</organism>
<dbReference type="GO" id="GO:0016740">
    <property type="term" value="F:transferase activity"/>
    <property type="evidence" value="ECO:0007669"/>
    <property type="project" value="UniProtKB-KW"/>
</dbReference>
<dbReference type="EMBL" id="CP122537">
    <property type="protein sequence ID" value="WGH77632.1"/>
    <property type="molecule type" value="Genomic_DNA"/>
</dbReference>
<dbReference type="InterPro" id="IPR011762">
    <property type="entry name" value="COA_CT_N"/>
</dbReference>
<evidence type="ECO:0000313" key="4">
    <source>
        <dbReference type="Proteomes" id="UP001243420"/>
    </source>
</evidence>
<reference evidence="3 4" key="1">
    <citation type="submission" date="2023-04" db="EMBL/GenBank/DDBJ databases">
        <title>Jannaschia ovalis sp. nov., a marine bacterium isolated from sea tidal flat.</title>
        <authorList>
            <person name="Kwon D.Y."/>
            <person name="Kim J.-J."/>
        </authorList>
    </citation>
    <scope>NUCLEOTIDE SEQUENCE [LARGE SCALE GENOMIC DNA]</scope>
    <source>
        <strain evidence="3 4">GRR-S6-38</strain>
    </source>
</reference>
<evidence type="ECO:0000313" key="3">
    <source>
        <dbReference type="EMBL" id="WGH77632.1"/>
    </source>
</evidence>
<dbReference type="SUPFAM" id="SSF52096">
    <property type="entry name" value="ClpP/crotonase"/>
    <property type="match status" value="2"/>
</dbReference>